<accession>A0A1E3PMS3</accession>
<sequence length="148" mass="16241">MPSTFNPNNAKGQTLRSKKSAHCARLQQKVRHNRITTKVITKKRAKKDVRNNAYMADYIKEHGTTFLTRKQVECFNKSQAGTGVLAIEGAPATETTTRTQLKKRAQKEKLDKLKAISLVPIDDIMADSMELTSSGKGTTLGGPSPVAV</sequence>
<feature type="region of interest" description="Disordered" evidence="1">
    <location>
        <begin position="1"/>
        <end position="21"/>
    </location>
</feature>
<evidence type="ECO:0008006" key="4">
    <source>
        <dbReference type="Google" id="ProtNLM"/>
    </source>
</evidence>
<keyword evidence="3" id="KW-1185">Reference proteome</keyword>
<feature type="compositionally biased region" description="Polar residues" evidence="1">
    <location>
        <begin position="1"/>
        <end position="15"/>
    </location>
</feature>
<protein>
    <recommendedName>
        <fullName evidence="4">Ribosome biogenesis protein ALB1</fullName>
    </recommendedName>
</protein>
<proteinExistence type="predicted"/>
<evidence type="ECO:0000313" key="2">
    <source>
        <dbReference type="EMBL" id="ODQ66494.1"/>
    </source>
</evidence>
<gene>
    <name evidence="2" type="ORF">NADFUDRAFT_82297</name>
</gene>
<organism evidence="2 3">
    <name type="scientific">Nadsonia fulvescens var. elongata DSM 6958</name>
    <dbReference type="NCBI Taxonomy" id="857566"/>
    <lineage>
        <taxon>Eukaryota</taxon>
        <taxon>Fungi</taxon>
        <taxon>Dikarya</taxon>
        <taxon>Ascomycota</taxon>
        <taxon>Saccharomycotina</taxon>
        <taxon>Dipodascomycetes</taxon>
        <taxon>Dipodascales</taxon>
        <taxon>Dipodascales incertae sedis</taxon>
        <taxon>Nadsonia</taxon>
    </lineage>
</organism>
<evidence type="ECO:0000256" key="1">
    <source>
        <dbReference type="SAM" id="MobiDB-lite"/>
    </source>
</evidence>
<dbReference type="Proteomes" id="UP000095009">
    <property type="component" value="Unassembled WGS sequence"/>
</dbReference>
<dbReference type="EMBL" id="KV454408">
    <property type="protein sequence ID" value="ODQ66494.1"/>
    <property type="molecule type" value="Genomic_DNA"/>
</dbReference>
<dbReference type="AlphaFoldDB" id="A0A1E3PMS3"/>
<evidence type="ECO:0000313" key="3">
    <source>
        <dbReference type="Proteomes" id="UP000095009"/>
    </source>
</evidence>
<reference evidence="2 3" key="1">
    <citation type="journal article" date="2016" name="Proc. Natl. Acad. Sci. U.S.A.">
        <title>Comparative genomics of biotechnologically important yeasts.</title>
        <authorList>
            <person name="Riley R."/>
            <person name="Haridas S."/>
            <person name="Wolfe K.H."/>
            <person name="Lopes M.R."/>
            <person name="Hittinger C.T."/>
            <person name="Goeker M."/>
            <person name="Salamov A.A."/>
            <person name="Wisecaver J.H."/>
            <person name="Long T.M."/>
            <person name="Calvey C.H."/>
            <person name="Aerts A.L."/>
            <person name="Barry K.W."/>
            <person name="Choi C."/>
            <person name="Clum A."/>
            <person name="Coughlan A.Y."/>
            <person name="Deshpande S."/>
            <person name="Douglass A.P."/>
            <person name="Hanson S.J."/>
            <person name="Klenk H.-P."/>
            <person name="LaButti K.M."/>
            <person name="Lapidus A."/>
            <person name="Lindquist E.A."/>
            <person name="Lipzen A.M."/>
            <person name="Meier-Kolthoff J.P."/>
            <person name="Ohm R.A."/>
            <person name="Otillar R.P."/>
            <person name="Pangilinan J.L."/>
            <person name="Peng Y."/>
            <person name="Rokas A."/>
            <person name="Rosa C.A."/>
            <person name="Scheuner C."/>
            <person name="Sibirny A.A."/>
            <person name="Slot J.C."/>
            <person name="Stielow J.B."/>
            <person name="Sun H."/>
            <person name="Kurtzman C.P."/>
            <person name="Blackwell M."/>
            <person name="Grigoriev I.V."/>
            <person name="Jeffries T.W."/>
        </authorList>
    </citation>
    <scope>NUCLEOTIDE SEQUENCE [LARGE SCALE GENOMIC DNA]</scope>
    <source>
        <strain evidence="2 3">DSM 6958</strain>
    </source>
</reference>
<name>A0A1E3PMS3_9ASCO</name>